<feature type="domain" description="NAD-dependent epimerase/dehydratase" evidence="1">
    <location>
        <begin position="1"/>
        <end position="202"/>
    </location>
</feature>
<name>A0A918DXK2_9ACTN</name>
<proteinExistence type="predicted"/>
<accession>A0A918DXK2</accession>
<dbReference type="SUPFAM" id="SSF51735">
    <property type="entry name" value="NAD(P)-binding Rossmann-fold domains"/>
    <property type="match status" value="1"/>
</dbReference>
<reference evidence="2" key="2">
    <citation type="submission" date="2020-09" db="EMBL/GenBank/DDBJ databases">
        <authorList>
            <person name="Sun Q."/>
            <person name="Zhou Y."/>
        </authorList>
    </citation>
    <scope>NUCLEOTIDE SEQUENCE</scope>
    <source>
        <strain evidence="2">CGMCC 4.7201</strain>
    </source>
</reference>
<dbReference type="Proteomes" id="UP000641932">
    <property type="component" value="Unassembled WGS sequence"/>
</dbReference>
<dbReference type="Gene3D" id="3.40.50.720">
    <property type="entry name" value="NAD(P)-binding Rossmann-like Domain"/>
    <property type="match status" value="1"/>
</dbReference>
<comment type="caution">
    <text evidence="2">The sequence shown here is derived from an EMBL/GenBank/DDBJ whole genome shotgun (WGS) entry which is preliminary data.</text>
</comment>
<dbReference type="InterPro" id="IPR001509">
    <property type="entry name" value="Epimerase_deHydtase"/>
</dbReference>
<gene>
    <name evidence="2" type="ORF">GCM10012280_23500</name>
</gene>
<evidence type="ECO:0000259" key="1">
    <source>
        <dbReference type="Pfam" id="PF01370"/>
    </source>
</evidence>
<reference evidence="2" key="1">
    <citation type="journal article" date="2014" name="Int. J. Syst. Evol. Microbiol.">
        <title>Complete genome sequence of Corynebacterium casei LMG S-19264T (=DSM 44701T), isolated from a smear-ripened cheese.</title>
        <authorList>
            <consortium name="US DOE Joint Genome Institute (JGI-PGF)"/>
            <person name="Walter F."/>
            <person name="Albersmeier A."/>
            <person name="Kalinowski J."/>
            <person name="Ruckert C."/>
        </authorList>
    </citation>
    <scope>NUCLEOTIDE SEQUENCE</scope>
    <source>
        <strain evidence="2">CGMCC 4.7201</strain>
    </source>
</reference>
<dbReference type="AlphaFoldDB" id="A0A918DXK2"/>
<dbReference type="EMBL" id="BMMS01000009">
    <property type="protein sequence ID" value="GGO86730.1"/>
    <property type="molecule type" value="Genomic_DNA"/>
</dbReference>
<evidence type="ECO:0000313" key="3">
    <source>
        <dbReference type="Proteomes" id="UP000641932"/>
    </source>
</evidence>
<dbReference type="Pfam" id="PF01370">
    <property type="entry name" value="Epimerase"/>
    <property type="match status" value="1"/>
</dbReference>
<sequence>MGGTVFLGRHMVEAALARGWDVTAFNRGVTGTDVPGAESVRGDRESAGDLARLAGLGPWDAVVDVCGYVPRVVGESVRALSPAAGTYAFVSSVSAYAFRKASSVDEHSPRLDCPADAGPEDGNYGELKAGCERAVEEGFEGTALIINPGLIVGPHENVGRIPYWLRRAARGGPFIAPGHPDRSMQLIDARDIAEFTMNGIEKGYEGRYFTTGIHGNVTWGELISTCVEATGSDAEPVWIDDDFLLDHEVGVWDELPLWAPARPDFAGVWLTSSGKALEAGLSCRAVEDSIRDTWTWLGSGDVPDLLPSYRERPRVGIAEEKERDIITAWRNRR</sequence>
<evidence type="ECO:0000313" key="2">
    <source>
        <dbReference type="EMBL" id="GGO86730.1"/>
    </source>
</evidence>
<protein>
    <submittedName>
        <fullName evidence="2">Reductase</fullName>
    </submittedName>
</protein>
<organism evidence="2 3">
    <name type="scientific">Wenjunlia tyrosinilytica</name>
    <dbReference type="NCBI Taxonomy" id="1544741"/>
    <lineage>
        <taxon>Bacteria</taxon>
        <taxon>Bacillati</taxon>
        <taxon>Actinomycetota</taxon>
        <taxon>Actinomycetes</taxon>
        <taxon>Kitasatosporales</taxon>
        <taxon>Streptomycetaceae</taxon>
        <taxon>Wenjunlia</taxon>
    </lineage>
</organism>
<dbReference type="InterPro" id="IPR036291">
    <property type="entry name" value="NAD(P)-bd_dom_sf"/>
</dbReference>
<keyword evidence="3" id="KW-1185">Reference proteome</keyword>